<accession>A0ABN1UWM1</accession>
<organism evidence="1 2">
    <name type="scientific">Streptomyces hebeiensis</name>
    <dbReference type="NCBI Taxonomy" id="229486"/>
    <lineage>
        <taxon>Bacteria</taxon>
        <taxon>Bacillati</taxon>
        <taxon>Actinomycetota</taxon>
        <taxon>Actinomycetes</taxon>
        <taxon>Kitasatosporales</taxon>
        <taxon>Streptomycetaceae</taxon>
        <taxon>Streptomyces</taxon>
    </lineage>
</organism>
<name>A0ABN1UWM1_9ACTN</name>
<gene>
    <name evidence="1" type="ORF">GCM10009654_30220</name>
</gene>
<keyword evidence="2" id="KW-1185">Reference proteome</keyword>
<reference evidence="1 2" key="1">
    <citation type="journal article" date="2019" name="Int. J. Syst. Evol. Microbiol.">
        <title>The Global Catalogue of Microorganisms (GCM) 10K type strain sequencing project: providing services to taxonomists for standard genome sequencing and annotation.</title>
        <authorList>
            <consortium name="The Broad Institute Genomics Platform"/>
            <consortium name="The Broad Institute Genome Sequencing Center for Infectious Disease"/>
            <person name="Wu L."/>
            <person name="Ma J."/>
        </authorList>
    </citation>
    <scope>NUCLEOTIDE SEQUENCE [LARGE SCALE GENOMIC DNA]</scope>
    <source>
        <strain evidence="1 2">JCM 12696</strain>
    </source>
</reference>
<proteinExistence type="predicted"/>
<dbReference type="EMBL" id="BAAAKV010000024">
    <property type="protein sequence ID" value="GAA1170953.1"/>
    <property type="molecule type" value="Genomic_DNA"/>
</dbReference>
<comment type="caution">
    <text evidence="1">The sequence shown here is derived from an EMBL/GenBank/DDBJ whole genome shotgun (WGS) entry which is preliminary data.</text>
</comment>
<evidence type="ECO:0008006" key="3">
    <source>
        <dbReference type="Google" id="ProtNLM"/>
    </source>
</evidence>
<protein>
    <recommendedName>
        <fullName evidence="3">DUF4259 domain-containing protein</fullName>
    </recommendedName>
</protein>
<evidence type="ECO:0000313" key="2">
    <source>
        <dbReference type="Proteomes" id="UP001501371"/>
    </source>
</evidence>
<dbReference type="Pfam" id="PF14078">
    <property type="entry name" value="DUF4259"/>
    <property type="match status" value="1"/>
</dbReference>
<evidence type="ECO:0000313" key="1">
    <source>
        <dbReference type="EMBL" id="GAA1170953.1"/>
    </source>
</evidence>
<dbReference type="Proteomes" id="UP001501371">
    <property type="component" value="Unassembled WGS sequence"/>
</dbReference>
<sequence>MGTWDTGHFDNDTAADFAAELDEATPERRTELVREALAGAAVGAAGYLDADIAEVAVAAAALVAEQCPGGPPVETVYGPDEPLPRFPEELRSLAVRALDRVAADGSELRELWEEADGGNGVWQRGVTTLRAALAPPLAAVTAAIPRQSRPAHG</sequence>
<dbReference type="InterPro" id="IPR025355">
    <property type="entry name" value="DUF4259"/>
</dbReference>
<dbReference type="RefSeq" id="WP_344275910.1">
    <property type="nucleotide sequence ID" value="NZ_BAAAKV010000024.1"/>
</dbReference>